<gene>
    <name evidence="2" type="primary">uck</name>
</gene>
<name>B9ZYY3_DICJA</name>
<dbReference type="SUPFAM" id="SSF52540">
    <property type="entry name" value="P-loop containing nucleoside triphosphate hydrolases"/>
    <property type="match status" value="1"/>
</dbReference>
<feature type="domain" description="Phosphoribulokinase/uridine kinase" evidence="1">
    <location>
        <begin position="8"/>
        <end position="183"/>
    </location>
</feature>
<dbReference type="InterPro" id="IPR006083">
    <property type="entry name" value="PRK/URK"/>
</dbReference>
<dbReference type="EMBL" id="AB429259">
    <property type="protein sequence ID" value="BAH29746.1"/>
    <property type="molecule type" value="Genomic_DNA"/>
</dbReference>
<dbReference type="Pfam" id="PF00485">
    <property type="entry name" value="PRK"/>
    <property type="match status" value="1"/>
</dbReference>
<dbReference type="Gene3D" id="3.40.50.300">
    <property type="entry name" value="P-loop containing nucleotide triphosphate hydrolases"/>
    <property type="match status" value="1"/>
</dbReference>
<protein>
    <submittedName>
        <fullName evidence="2">Uridine-cytidine kinase</fullName>
    </submittedName>
</protein>
<dbReference type="AlphaFoldDB" id="B9ZYY3"/>
<organism evidence="2">
    <name type="scientific">Dicyema japonicum</name>
    <name type="common">Dicyemid mesozoan</name>
    <dbReference type="NCBI Taxonomy" id="399803"/>
    <lineage>
        <taxon>Eukaryota</taxon>
        <taxon>Metazoa</taxon>
        <taxon>Spiralia</taxon>
        <taxon>Lophotrochozoa</taxon>
        <taxon>Mesozoa</taxon>
        <taxon>Dicyemida</taxon>
        <taxon>Rhombozoa</taxon>
        <taxon>Dicyemidae</taxon>
        <taxon>Dicyema</taxon>
    </lineage>
</organism>
<reference evidence="2" key="1">
    <citation type="journal article" date="2010" name="Gene">
        <title>Unique genome of dicyemid mesozoan: highly shortened spliceosomal introns in conservative exon/intron structure.</title>
        <authorList>
            <person name="Ogino K."/>
            <person name="Tsuneki K."/>
            <person name="Furuya H."/>
        </authorList>
    </citation>
    <scope>NUCLEOTIDE SEQUENCE</scope>
</reference>
<dbReference type="GO" id="GO:0016301">
    <property type="term" value="F:kinase activity"/>
    <property type="evidence" value="ECO:0007669"/>
    <property type="project" value="UniProtKB-KW"/>
</dbReference>
<proteinExistence type="predicted"/>
<dbReference type="PANTHER" id="PTHR10285">
    <property type="entry name" value="URIDINE KINASE"/>
    <property type="match status" value="1"/>
</dbReference>
<keyword evidence="2" id="KW-0808">Transferase</keyword>
<evidence type="ECO:0000313" key="2">
    <source>
        <dbReference type="EMBL" id="BAH29746.1"/>
    </source>
</evidence>
<dbReference type="PRINTS" id="PR00988">
    <property type="entry name" value="URIDINKINASE"/>
</dbReference>
<sequence>MCSPRPFVIGVAGGSASGKTFFCDLIKKQIATRYHIEDIQIFTLDSFYKVLSTKELEDAYKGDHDFDNPDAFDIELAIDKLRELVNYKSIKIPIYDFKTHSRLENTFRELEKARVIIVEGILCFHSEIIRDMCDLRLFIKCDAELRLIRRIRRDIALRGRDLEGILKVYERFVKPSYDKYCAPVRILVTPDRIHGRFYNSDGKGKRQRD</sequence>
<accession>B9ZYY3</accession>
<evidence type="ECO:0000259" key="1">
    <source>
        <dbReference type="Pfam" id="PF00485"/>
    </source>
</evidence>
<dbReference type="GO" id="GO:0005524">
    <property type="term" value="F:ATP binding"/>
    <property type="evidence" value="ECO:0007669"/>
    <property type="project" value="InterPro"/>
</dbReference>
<dbReference type="InterPro" id="IPR027417">
    <property type="entry name" value="P-loop_NTPase"/>
</dbReference>
<keyword evidence="2" id="KW-0418">Kinase</keyword>